<name>A0A3N4IHV5_ASCIM</name>
<evidence type="ECO:0000256" key="5">
    <source>
        <dbReference type="ARBA" id="ARBA00023136"/>
    </source>
</evidence>
<protein>
    <submittedName>
        <fullName evidence="8">DUF396-domain-containing protein</fullName>
    </submittedName>
</protein>
<sequence length="252" mass="27238">MIILPLIGYLGLILGFSFLVLSIASALYYLSELVEEHTVLSKTLLSHIIKAIIALHLLLLILDRAPIPLTLFSLASHLLYSLNLRSFPYVSVSDPTFLASCAAVLVNHVLWFRHFSAPPPFPRGHPMSPDYDITVARTKSEAEWEQIYIQSVPKFREVAGFFGVCVWLVPFALFVSLTAGENVLPSMSTPVSTPSGGGGEGFGEIHGGPGGLGGKKKRGEGMAKKVLGGVKEWVEGTLQAAGYGGRRTGRFD</sequence>
<comment type="similarity">
    <text evidence="2">Belongs to the SVP26 family.</text>
</comment>
<evidence type="ECO:0000256" key="6">
    <source>
        <dbReference type="SAM" id="MobiDB-lite"/>
    </source>
</evidence>
<dbReference type="PANTHER" id="PTHR13144:SF0">
    <property type="entry name" value="PROTEIN TEX261"/>
    <property type="match status" value="1"/>
</dbReference>
<evidence type="ECO:0000256" key="2">
    <source>
        <dbReference type="ARBA" id="ARBA00008096"/>
    </source>
</evidence>
<keyword evidence="3 7" id="KW-0812">Transmembrane</keyword>
<dbReference type="EMBL" id="ML119656">
    <property type="protein sequence ID" value="RPA85007.1"/>
    <property type="molecule type" value="Genomic_DNA"/>
</dbReference>
<dbReference type="Pfam" id="PF04148">
    <property type="entry name" value="Erv26"/>
    <property type="match status" value="1"/>
</dbReference>
<dbReference type="PANTHER" id="PTHR13144">
    <property type="entry name" value="TEX261 PROTEIN"/>
    <property type="match status" value="1"/>
</dbReference>
<comment type="subcellular location">
    <subcellularLocation>
        <location evidence="1">Membrane</location>
        <topology evidence="1">Multi-pass membrane protein</topology>
    </subcellularLocation>
</comment>
<dbReference type="AlphaFoldDB" id="A0A3N4IHV5"/>
<feature type="compositionally biased region" description="Gly residues" evidence="6">
    <location>
        <begin position="195"/>
        <end position="213"/>
    </location>
</feature>
<keyword evidence="4 7" id="KW-1133">Transmembrane helix</keyword>
<evidence type="ECO:0000256" key="1">
    <source>
        <dbReference type="ARBA" id="ARBA00004141"/>
    </source>
</evidence>
<evidence type="ECO:0000313" key="8">
    <source>
        <dbReference type="EMBL" id="RPA85007.1"/>
    </source>
</evidence>
<evidence type="ECO:0000256" key="3">
    <source>
        <dbReference type="ARBA" id="ARBA00022692"/>
    </source>
</evidence>
<dbReference type="OrthoDB" id="28257at2759"/>
<keyword evidence="5 7" id="KW-0472">Membrane</keyword>
<gene>
    <name evidence="8" type="ORF">BJ508DRAFT_323193</name>
</gene>
<evidence type="ECO:0000313" key="9">
    <source>
        <dbReference type="Proteomes" id="UP000275078"/>
    </source>
</evidence>
<feature type="transmembrane region" description="Helical" evidence="7">
    <location>
        <begin position="43"/>
        <end position="61"/>
    </location>
</feature>
<organism evidence="8 9">
    <name type="scientific">Ascobolus immersus RN42</name>
    <dbReference type="NCBI Taxonomy" id="1160509"/>
    <lineage>
        <taxon>Eukaryota</taxon>
        <taxon>Fungi</taxon>
        <taxon>Dikarya</taxon>
        <taxon>Ascomycota</taxon>
        <taxon>Pezizomycotina</taxon>
        <taxon>Pezizomycetes</taxon>
        <taxon>Pezizales</taxon>
        <taxon>Ascobolaceae</taxon>
        <taxon>Ascobolus</taxon>
    </lineage>
</organism>
<feature type="region of interest" description="Disordered" evidence="6">
    <location>
        <begin position="190"/>
        <end position="219"/>
    </location>
</feature>
<reference evidence="8 9" key="1">
    <citation type="journal article" date="2018" name="Nat. Ecol. Evol.">
        <title>Pezizomycetes genomes reveal the molecular basis of ectomycorrhizal truffle lifestyle.</title>
        <authorList>
            <person name="Murat C."/>
            <person name="Payen T."/>
            <person name="Noel B."/>
            <person name="Kuo A."/>
            <person name="Morin E."/>
            <person name="Chen J."/>
            <person name="Kohler A."/>
            <person name="Krizsan K."/>
            <person name="Balestrini R."/>
            <person name="Da Silva C."/>
            <person name="Montanini B."/>
            <person name="Hainaut M."/>
            <person name="Levati E."/>
            <person name="Barry K.W."/>
            <person name="Belfiori B."/>
            <person name="Cichocki N."/>
            <person name="Clum A."/>
            <person name="Dockter R.B."/>
            <person name="Fauchery L."/>
            <person name="Guy J."/>
            <person name="Iotti M."/>
            <person name="Le Tacon F."/>
            <person name="Lindquist E.A."/>
            <person name="Lipzen A."/>
            <person name="Malagnac F."/>
            <person name="Mello A."/>
            <person name="Molinier V."/>
            <person name="Miyauchi S."/>
            <person name="Poulain J."/>
            <person name="Riccioni C."/>
            <person name="Rubini A."/>
            <person name="Sitrit Y."/>
            <person name="Splivallo R."/>
            <person name="Traeger S."/>
            <person name="Wang M."/>
            <person name="Zifcakova L."/>
            <person name="Wipf D."/>
            <person name="Zambonelli A."/>
            <person name="Paolocci F."/>
            <person name="Nowrousian M."/>
            <person name="Ottonello S."/>
            <person name="Baldrian P."/>
            <person name="Spatafora J.W."/>
            <person name="Henrissat B."/>
            <person name="Nagy L.G."/>
            <person name="Aury J.M."/>
            <person name="Wincker P."/>
            <person name="Grigoriev I.V."/>
            <person name="Bonfante P."/>
            <person name="Martin F.M."/>
        </authorList>
    </citation>
    <scope>NUCLEOTIDE SEQUENCE [LARGE SCALE GENOMIC DNA]</scope>
    <source>
        <strain evidence="8 9">RN42</strain>
    </source>
</reference>
<evidence type="ECO:0000256" key="4">
    <source>
        <dbReference type="ARBA" id="ARBA00022989"/>
    </source>
</evidence>
<dbReference type="GO" id="GO:0005789">
    <property type="term" value="C:endoplasmic reticulum membrane"/>
    <property type="evidence" value="ECO:0007669"/>
    <property type="project" value="TreeGrafter"/>
</dbReference>
<dbReference type="GO" id="GO:0030134">
    <property type="term" value="C:COPII-coated ER to Golgi transport vesicle"/>
    <property type="evidence" value="ECO:0007669"/>
    <property type="project" value="TreeGrafter"/>
</dbReference>
<keyword evidence="9" id="KW-1185">Reference proteome</keyword>
<accession>A0A3N4IHV5</accession>
<dbReference type="GO" id="GO:0000139">
    <property type="term" value="C:Golgi membrane"/>
    <property type="evidence" value="ECO:0007669"/>
    <property type="project" value="TreeGrafter"/>
</dbReference>
<dbReference type="GO" id="GO:0097020">
    <property type="term" value="F:COPII receptor activity"/>
    <property type="evidence" value="ECO:0007669"/>
    <property type="project" value="InterPro"/>
</dbReference>
<proteinExistence type="inferred from homology"/>
<dbReference type="GO" id="GO:0006888">
    <property type="term" value="P:endoplasmic reticulum to Golgi vesicle-mediated transport"/>
    <property type="evidence" value="ECO:0007669"/>
    <property type="project" value="InterPro"/>
</dbReference>
<dbReference type="InterPro" id="IPR007277">
    <property type="entry name" value="Svp26/Tex261"/>
</dbReference>
<evidence type="ECO:0000256" key="7">
    <source>
        <dbReference type="SAM" id="Phobius"/>
    </source>
</evidence>
<dbReference type="STRING" id="1160509.A0A3N4IHV5"/>
<feature type="transmembrane region" description="Helical" evidence="7">
    <location>
        <begin position="158"/>
        <end position="179"/>
    </location>
</feature>
<feature type="transmembrane region" description="Helical" evidence="7">
    <location>
        <begin position="6"/>
        <end position="31"/>
    </location>
</feature>
<dbReference type="Proteomes" id="UP000275078">
    <property type="component" value="Unassembled WGS sequence"/>
</dbReference>